<dbReference type="Pfam" id="PF00786">
    <property type="entry name" value="PBD"/>
    <property type="match status" value="1"/>
</dbReference>
<dbReference type="InterPro" id="IPR000095">
    <property type="entry name" value="CRIB_dom"/>
</dbReference>
<dbReference type="InterPro" id="IPR036936">
    <property type="entry name" value="CRIB_dom_sf"/>
</dbReference>
<evidence type="ECO:0000313" key="3">
    <source>
        <dbReference type="EMBL" id="KAK8954092.1"/>
    </source>
</evidence>
<gene>
    <name evidence="3" type="ORF">KSP39_PZI002003</name>
</gene>
<feature type="domain" description="CRIB" evidence="2">
    <location>
        <begin position="3"/>
        <end position="16"/>
    </location>
</feature>
<evidence type="ECO:0000256" key="1">
    <source>
        <dbReference type="SAM" id="MobiDB-lite"/>
    </source>
</evidence>
<accession>A0AAP0BZQ6</accession>
<dbReference type="Gene3D" id="3.90.810.10">
    <property type="entry name" value="CRIB domain"/>
    <property type="match status" value="1"/>
</dbReference>
<keyword evidence="4" id="KW-1185">Reference proteome</keyword>
<reference evidence="3 4" key="1">
    <citation type="journal article" date="2022" name="Nat. Plants">
        <title>Genomes of leafy and leafless Platanthera orchids illuminate the evolution of mycoheterotrophy.</title>
        <authorList>
            <person name="Li M.H."/>
            <person name="Liu K.W."/>
            <person name="Li Z."/>
            <person name="Lu H.C."/>
            <person name="Ye Q.L."/>
            <person name="Zhang D."/>
            <person name="Wang J.Y."/>
            <person name="Li Y.F."/>
            <person name="Zhong Z.M."/>
            <person name="Liu X."/>
            <person name="Yu X."/>
            <person name="Liu D.K."/>
            <person name="Tu X.D."/>
            <person name="Liu B."/>
            <person name="Hao Y."/>
            <person name="Liao X.Y."/>
            <person name="Jiang Y.T."/>
            <person name="Sun W.H."/>
            <person name="Chen J."/>
            <person name="Chen Y.Q."/>
            <person name="Ai Y."/>
            <person name="Zhai J.W."/>
            <person name="Wu S.S."/>
            <person name="Zhou Z."/>
            <person name="Hsiao Y.Y."/>
            <person name="Wu W.L."/>
            <person name="Chen Y.Y."/>
            <person name="Lin Y.F."/>
            <person name="Hsu J.L."/>
            <person name="Li C.Y."/>
            <person name="Wang Z.W."/>
            <person name="Zhao X."/>
            <person name="Zhong W.Y."/>
            <person name="Ma X.K."/>
            <person name="Ma L."/>
            <person name="Huang J."/>
            <person name="Chen G.Z."/>
            <person name="Huang M.Z."/>
            <person name="Huang L."/>
            <person name="Peng D.H."/>
            <person name="Luo Y.B."/>
            <person name="Zou S.Q."/>
            <person name="Chen S.P."/>
            <person name="Lan S."/>
            <person name="Tsai W.C."/>
            <person name="Van de Peer Y."/>
            <person name="Liu Z.J."/>
        </authorList>
    </citation>
    <scope>NUCLEOTIDE SEQUENCE [LARGE SCALE GENOMIC DNA]</scope>
    <source>
        <strain evidence="3">Lor287</strain>
    </source>
</reference>
<dbReference type="EMBL" id="JBBWWQ010000002">
    <property type="protein sequence ID" value="KAK8954092.1"/>
    <property type="molecule type" value="Genomic_DNA"/>
</dbReference>
<comment type="caution">
    <text evidence="3">The sequence shown here is derived from an EMBL/GenBank/DDBJ whole genome shotgun (WGS) entry which is preliminary data.</text>
</comment>
<evidence type="ECO:0000313" key="4">
    <source>
        <dbReference type="Proteomes" id="UP001418222"/>
    </source>
</evidence>
<dbReference type="PROSITE" id="PS50108">
    <property type="entry name" value="CRIB"/>
    <property type="match status" value="1"/>
</dbReference>
<organism evidence="3 4">
    <name type="scientific">Platanthera zijinensis</name>
    <dbReference type="NCBI Taxonomy" id="2320716"/>
    <lineage>
        <taxon>Eukaryota</taxon>
        <taxon>Viridiplantae</taxon>
        <taxon>Streptophyta</taxon>
        <taxon>Embryophyta</taxon>
        <taxon>Tracheophyta</taxon>
        <taxon>Spermatophyta</taxon>
        <taxon>Magnoliopsida</taxon>
        <taxon>Liliopsida</taxon>
        <taxon>Asparagales</taxon>
        <taxon>Orchidaceae</taxon>
        <taxon>Orchidoideae</taxon>
        <taxon>Orchideae</taxon>
        <taxon>Orchidinae</taxon>
        <taxon>Platanthera</taxon>
    </lineage>
</organism>
<dbReference type="AlphaFoldDB" id="A0AAP0BZQ6"/>
<dbReference type="CDD" id="cd00132">
    <property type="entry name" value="CRIB"/>
    <property type="match status" value="1"/>
</dbReference>
<dbReference type="Proteomes" id="UP001418222">
    <property type="component" value="Unassembled WGS sequence"/>
</dbReference>
<feature type="region of interest" description="Disordered" evidence="1">
    <location>
        <begin position="31"/>
        <end position="57"/>
    </location>
</feature>
<protein>
    <recommendedName>
        <fullName evidence="2">CRIB domain-containing protein</fullName>
    </recommendedName>
</protein>
<proteinExistence type="predicted"/>
<feature type="compositionally biased region" description="Basic and acidic residues" evidence="1">
    <location>
        <begin position="31"/>
        <end position="40"/>
    </location>
</feature>
<sequence length="117" mass="13596">MEIGYPTDVRHVAHIGFDCDSAHAHSRFDRGMKRQREKEASSVLRNNVERRGNSQPRKHYRCTPLSKPIVNLSRVLISILFILNQISTLLNWMEGSTNTHKLENWGSCTLWFLMKIC</sequence>
<name>A0AAP0BZQ6_9ASPA</name>
<evidence type="ECO:0000259" key="2">
    <source>
        <dbReference type="PROSITE" id="PS50108"/>
    </source>
</evidence>